<evidence type="ECO:0000256" key="2">
    <source>
        <dbReference type="SAM" id="SignalP"/>
    </source>
</evidence>
<dbReference type="Gramene" id="KQK11223">
    <property type="protein sequence ID" value="KQK11223"/>
    <property type="gene ID" value="BRADI_2g58850v3"/>
</dbReference>
<dbReference type="eggNOG" id="ENOG502R79Q">
    <property type="taxonomic scope" value="Eukaryota"/>
</dbReference>
<dbReference type="AlphaFoldDB" id="I1HUL7"/>
<evidence type="ECO:0000256" key="1">
    <source>
        <dbReference type="SAM" id="MobiDB-lite"/>
    </source>
</evidence>
<name>I1HUL7_BRADI</name>
<feature type="compositionally biased region" description="Gly residues" evidence="1">
    <location>
        <begin position="75"/>
        <end position="84"/>
    </location>
</feature>
<dbReference type="HOGENOM" id="CLU_193260_0_0_1"/>
<dbReference type="RefSeq" id="XP_003567404.1">
    <property type="nucleotide sequence ID" value="XM_003567356.3"/>
</dbReference>
<dbReference type="KEGG" id="bdi:100845587"/>
<dbReference type="OMA" id="FSMNSHD"/>
<reference evidence="3 4" key="1">
    <citation type="journal article" date="2010" name="Nature">
        <title>Genome sequencing and analysis of the model grass Brachypodium distachyon.</title>
        <authorList>
            <consortium name="International Brachypodium Initiative"/>
        </authorList>
    </citation>
    <scope>NUCLEOTIDE SEQUENCE [LARGE SCALE GENOMIC DNA]</scope>
    <source>
        <strain evidence="3 4">Bd21</strain>
    </source>
</reference>
<evidence type="ECO:0000313" key="4">
    <source>
        <dbReference type="EnsemblPlants" id="KQK11223"/>
    </source>
</evidence>
<protein>
    <submittedName>
        <fullName evidence="3 4">Uncharacterized protein</fullName>
    </submittedName>
</protein>
<dbReference type="GeneID" id="100845587"/>
<accession>I1HUL7</accession>
<evidence type="ECO:0000313" key="5">
    <source>
        <dbReference type="Proteomes" id="UP000008810"/>
    </source>
</evidence>
<feature type="region of interest" description="Disordered" evidence="1">
    <location>
        <begin position="63"/>
        <end position="84"/>
    </location>
</feature>
<feature type="chain" id="PRO_5014094832" evidence="2">
    <location>
        <begin position="38"/>
        <end position="84"/>
    </location>
</feature>
<reference evidence="3" key="2">
    <citation type="submission" date="2017-06" db="EMBL/GenBank/DDBJ databases">
        <title>WGS assembly of Brachypodium distachyon.</title>
        <authorList>
            <consortium name="The International Brachypodium Initiative"/>
            <person name="Lucas S."/>
            <person name="Harmon-Smith M."/>
            <person name="Lail K."/>
            <person name="Tice H."/>
            <person name="Grimwood J."/>
            <person name="Bruce D."/>
            <person name="Barry K."/>
            <person name="Shu S."/>
            <person name="Lindquist E."/>
            <person name="Wang M."/>
            <person name="Pitluck S."/>
            <person name="Vogel J.P."/>
            <person name="Garvin D.F."/>
            <person name="Mockler T.C."/>
            <person name="Schmutz J."/>
            <person name="Rokhsar D."/>
            <person name="Bevan M.W."/>
        </authorList>
    </citation>
    <scope>NUCLEOTIDE SEQUENCE</scope>
    <source>
        <strain evidence="3">Bd21</strain>
    </source>
</reference>
<reference evidence="4" key="3">
    <citation type="submission" date="2018-08" db="UniProtKB">
        <authorList>
            <consortium name="EnsemblPlants"/>
        </authorList>
    </citation>
    <scope>IDENTIFICATION</scope>
    <source>
        <strain evidence="4">cv. Bd21</strain>
    </source>
</reference>
<dbReference type="OrthoDB" id="685257at2759"/>
<keyword evidence="2" id="KW-0732">Signal</keyword>
<gene>
    <name evidence="4" type="primary">LOC100845587</name>
    <name evidence="3" type="ORF">BRADI_2g58850v3</name>
</gene>
<keyword evidence="5" id="KW-1185">Reference proteome</keyword>
<evidence type="ECO:0000313" key="3">
    <source>
        <dbReference type="EMBL" id="KQK11223.1"/>
    </source>
</evidence>
<dbReference type="EnsemblPlants" id="KQK11223">
    <property type="protein sequence ID" value="KQK11223"/>
    <property type="gene ID" value="BRADI_2g58850v3"/>
</dbReference>
<organism evidence="3">
    <name type="scientific">Brachypodium distachyon</name>
    <name type="common">Purple false brome</name>
    <name type="synonym">Trachynia distachya</name>
    <dbReference type="NCBI Taxonomy" id="15368"/>
    <lineage>
        <taxon>Eukaryota</taxon>
        <taxon>Viridiplantae</taxon>
        <taxon>Streptophyta</taxon>
        <taxon>Embryophyta</taxon>
        <taxon>Tracheophyta</taxon>
        <taxon>Spermatophyta</taxon>
        <taxon>Magnoliopsida</taxon>
        <taxon>Liliopsida</taxon>
        <taxon>Poales</taxon>
        <taxon>Poaceae</taxon>
        <taxon>BOP clade</taxon>
        <taxon>Pooideae</taxon>
        <taxon>Stipodae</taxon>
        <taxon>Brachypodieae</taxon>
        <taxon>Brachypodium</taxon>
    </lineage>
</organism>
<proteinExistence type="predicted"/>
<dbReference type="EMBL" id="CM000881">
    <property type="protein sequence ID" value="KQK11223.1"/>
    <property type="molecule type" value="Genomic_DNA"/>
</dbReference>
<dbReference type="Proteomes" id="UP000008810">
    <property type="component" value="Chromosome 2"/>
</dbReference>
<feature type="signal peptide" evidence="2">
    <location>
        <begin position="1"/>
        <end position="37"/>
    </location>
</feature>
<sequence>MAGARNSNNGSELRVTLLGLALLGLLLLSYSAAPVEAADGYAGARKKSFSMNYAGGRSLNSFSMNSADSERKGGSRGSGAAGGI</sequence>